<protein>
    <submittedName>
        <fullName evidence="1">ATP citrate synthase</fullName>
    </submittedName>
</protein>
<feature type="non-terminal residue" evidence="1">
    <location>
        <position position="1"/>
    </location>
</feature>
<organism evidence="1 2">
    <name type="scientific">candidate division WWE3 bacterium</name>
    <dbReference type="NCBI Taxonomy" id="2053526"/>
    <lineage>
        <taxon>Bacteria</taxon>
        <taxon>Katanobacteria</taxon>
    </lineage>
</organism>
<evidence type="ECO:0000313" key="1">
    <source>
        <dbReference type="EMBL" id="MCA9390179.1"/>
    </source>
</evidence>
<reference evidence="1" key="1">
    <citation type="submission" date="2020-04" db="EMBL/GenBank/DDBJ databases">
        <authorList>
            <person name="Zhang T."/>
        </authorList>
    </citation>
    <scope>NUCLEOTIDE SEQUENCE</scope>
    <source>
        <strain evidence="1">HKST-UBA01</strain>
    </source>
</reference>
<dbReference type="Proteomes" id="UP000701698">
    <property type="component" value="Unassembled WGS sequence"/>
</dbReference>
<comment type="caution">
    <text evidence="1">The sequence shown here is derived from an EMBL/GenBank/DDBJ whole genome shotgun (WGS) entry which is preliminary data.</text>
</comment>
<evidence type="ECO:0000313" key="2">
    <source>
        <dbReference type="Proteomes" id="UP000701698"/>
    </source>
</evidence>
<dbReference type="PANTHER" id="PTHR23118">
    <property type="entry name" value="ATP-CITRATE SYNTHASE"/>
    <property type="match status" value="1"/>
</dbReference>
<gene>
    <name evidence="1" type="ORF">KC571_02140</name>
</gene>
<dbReference type="GO" id="GO:0003878">
    <property type="term" value="F:ATP citrate synthase activity"/>
    <property type="evidence" value="ECO:0007669"/>
    <property type="project" value="TreeGrafter"/>
</dbReference>
<dbReference type="AlphaFoldDB" id="A0A955LGY0"/>
<dbReference type="GO" id="GO:0005829">
    <property type="term" value="C:cytosol"/>
    <property type="evidence" value="ECO:0007669"/>
    <property type="project" value="TreeGrafter"/>
</dbReference>
<proteinExistence type="predicted"/>
<dbReference type="EMBL" id="JAGQKX010000042">
    <property type="protein sequence ID" value="MCA9390179.1"/>
    <property type="molecule type" value="Genomic_DNA"/>
</dbReference>
<name>A0A955LGY0_UNCKA</name>
<dbReference type="InterPro" id="IPR036969">
    <property type="entry name" value="Citrate_synthase_sf"/>
</dbReference>
<reference evidence="1" key="2">
    <citation type="journal article" date="2021" name="Microbiome">
        <title>Successional dynamics and alternative stable states in a saline activated sludge microbial community over 9 years.</title>
        <authorList>
            <person name="Wang Y."/>
            <person name="Ye J."/>
            <person name="Ju F."/>
            <person name="Liu L."/>
            <person name="Boyd J.A."/>
            <person name="Deng Y."/>
            <person name="Parks D.H."/>
            <person name="Jiang X."/>
            <person name="Yin X."/>
            <person name="Woodcroft B.J."/>
            <person name="Tyson G.W."/>
            <person name="Hugenholtz P."/>
            <person name="Polz M.F."/>
            <person name="Zhang T."/>
        </authorList>
    </citation>
    <scope>NUCLEOTIDE SEQUENCE</scope>
    <source>
        <strain evidence="1">HKST-UBA01</strain>
    </source>
</reference>
<accession>A0A955LGY0</accession>
<dbReference type="PANTHER" id="PTHR23118:SF42">
    <property type="entry name" value="ATP-CITRATE SYNTHASE"/>
    <property type="match status" value="1"/>
</dbReference>
<dbReference type="InterPro" id="IPR002020">
    <property type="entry name" value="Citrate_synthase"/>
</dbReference>
<dbReference type="GO" id="GO:0006085">
    <property type="term" value="P:acetyl-CoA biosynthetic process"/>
    <property type="evidence" value="ECO:0007669"/>
    <property type="project" value="TreeGrafter"/>
</dbReference>
<dbReference type="SUPFAM" id="SSF48256">
    <property type="entry name" value="Citrate synthase"/>
    <property type="match status" value="1"/>
</dbReference>
<sequence>IGAVALDVFHEIGISNDEIEDILDNELLDGLFILSRSIGMIGHFIDQKRLGSALYRHNPKDVLYWNEPL</sequence>
<dbReference type="GO" id="GO:0006633">
    <property type="term" value="P:fatty acid biosynthetic process"/>
    <property type="evidence" value="ECO:0007669"/>
    <property type="project" value="TreeGrafter"/>
</dbReference>